<reference evidence="2" key="1">
    <citation type="submission" date="2012-08" db="EMBL/GenBank/DDBJ databases">
        <title>The Genome Sequence of Wuchereria bancrofti.</title>
        <authorList>
            <person name="Nutman T.B."/>
            <person name="Fink D.L."/>
            <person name="Russ C."/>
            <person name="Young S."/>
            <person name="Zeng Q."/>
            <person name="Koehrsen M."/>
            <person name="Alvarado L."/>
            <person name="Berlin A."/>
            <person name="Chapman S.B."/>
            <person name="Chen Z."/>
            <person name="Freedman E."/>
            <person name="Gellesch M."/>
            <person name="Goldberg J."/>
            <person name="Griggs A."/>
            <person name="Gujja S."/>
            <person name="Heilman E.R."/>
            <person name="Heiman D."/>
            <person name="Hepburn T."/>
            <person name="Howarth C."/>
            <person name="Jen D."/>
            <person name="Larson L."/>
            <person name="Lewis B."/>
            <person name="Mehta T."/>
            <person name="Park D."/>
            <person name="Pearson M."/>
            <person name="Roberts A."/>
            <person name="Saif S."/>
            <person name="Shea T."/>
            <person name="Shenoy N."/>
            <person name="Sisk P."/>
            <person name="Stolte C."/>
            <person name="Sykes S."/>
            <person name="Walk T."/>
            <person name="White J."/>
            <person name="Yandava C."/>
            <person name="Haas B."/>
            <person name="Henn M.R."/>
            <person name="Nusbaum C."/>
            <person name="Birren B."/>
        </authorList>
    </citation>
    <scope>NUCLEOTIDE SEQUENCE [LARGE SCALE GENOMIC DNA]</scope>
    <source>
        <strain evidence="2">NA</strain>
    </source>
</reference>
<name>J9FMV2_WUCBA</name>
<comment type="caution">
    <text evidence="1">The sequence shown here is derived from an EMBL/GenBank/DDBJ whole genome shotgun (WGS) entry which is preliminary data.</text>
</comment>
<sequence length="98" mass="11240">MQLIMESTPFSRSDHQGQLSWTQLLQASKNRRVTENSFHSICEAYKRVDKCLEECEKNPSTVPVFVEHMPAYASFVLNKKKVCSPFMSPLNLSSMLQV</sequence>
<proteinExistence type="predicted"/>
<accession>J9FMV2</accession>
<dbReference type="Proteomes" id="UP000004810">
    <property type="component" value="Unassembled WGS sequence"/>
</dbReference>
<evidence type="ECO:0000313" key="1">
    <source>
        <dbReference type="EMBL" id="EJW88704.1"/>
    </source>
</evidence>
<evidence type="ECO:0000313" key="2">
    <source>
        <dbReference type="Proteomes" id="UP000004810"/>
    </source>
</evidence>
<protein>
    <submittedName>
        <fullName evidence="1">Uncharacterized protein</fullName>
    </submittedName>
</protein>
<organism evidence="1 2">
    <name type="scientific">Wuchereria bancrofti</name>
    <dbReference type="NCBI Taxonomy" id="6293"/>
    <lineage>
        <taxon>Eukaryota</taxon>
        <taxon>Metazoa</taxon>
        <taxon>Ecdysozoa</taxon>
        <taxon>Nematoda</taxon>
        <taxon>Chromadorea</taxon>
        <taxon>Rhabditida</taxon>
        <taxon>Spirurina</taxon>
        <taxon>Spiruromorpha</taxon>
        <taxon>Filarioidea</taxon>
        <taxon>Onchocercidae</taxon>
        <taxon>Wuchereria</taxon>
    </lineage>
</organism>
<gene>
    <name evidence="1" type="ORF">WUBG_00390</name>
</gene>
<dbReference type="EMBL" id="ADBV01000060">
    <property type="protein sequence ID" value="EJW88704.1"/>
    <property type="molecule type" value="Genomic_DNA"/>
</dbReference>
<dbReference type="AlphaFoldDB" id="J9FMV2"/>